<dbReference type="InterPro" id="IPR023009">
    <property type="entry name" value="Tyrosine_recombinase_XerC/XerD"/>
</dbReference>
<name>A0A2U2RIT6_9MICO</name>
<dbReference type="InterPro" id="IPR050090">
    <property type="entry name" value="Tyrosine_recombinase_XerCD"/>
</dbReference>
<dbReference type="InterPro" id="IPR004107">
    <property type="entry name" value="Integrase_SAM-like_N"/>
</dbReference>
<dbReference type="PANTHER" id="PTHR30349">
    <property type="entry name" value="PHAGE INTEGRASE-RELATED"/>
    <property type="match status" value="1"/>
</dbReference>
<dbReference type="GO" id="GO:0009037">
    <property type="term" value="F:tyrosine-based site-specific recombinase activity"/>
    <property type="evidence" value="ECO:0007669"/>
    <property type="project" value="UniProtKB-UniRule"/>
</dbReference>
<dbReference type="GO" id="GO:0006313">
    <property type="term" value="P:DNA transposition"/>
    <property type="evidence" value="ECO:0007669"/>
    <property type="project" value="UniProtKB-UniRule"/>
</dbReference>
<dbReference type="PANTHER" id="PTHR30349:SF81">
    <property type="entry name" value="TYROSINE RECOMBINASE XERC"/>
    <property type="match status" value="1"/>
</dbReference>
<dbReference type="GO" id="GO:0051301">
    <property type="term" value="P:cell division"/>
    <property type="evidence" value="ECO:0007669"/>
    <property type="project" value="UniProtKB-KW"/>
</dbReference>
<reference evidence="13 14" key="1">
    <citation type="submission" date="2018-05" db="EMBL/GenBank/DDBJ databases">
        <title>Brachybacterium sp. M1HQ-2T, whole genome shotgun sequence.</title>
        <authorList>
            <person name="Tuo L."/>
        </authorList>
    </citation>
    <scope>NUCLEOTIDE SEQUENCE [LARGE SCALE GENOMIC DNA]</scope>
    <source>
        <strain evidence="13 14">M1HQ-2</strain>
    </source>
</reference>
<comment type="subcellular location">
    <subcellularLocation>
        <location evidence="1 9">Cytoplasm</location>
    </subcellularLocation>
</comment>
<evidence type="ECO:0000259" key="12">
    <source>
        <dbReference type="PROSITE" id="PS51900"/>
    </source>
</evidence>
<feature type="region of interest" description="Disordered" evidence="10">
    <location>
        <begin position="107"/>
        <end position="130"/>
    </location>
</feature>
<evidence type="ECO:0000259" key="11">
    <source>
        <dbReference type="PROSITE" id="PS51898"/>
    </source>
</evidence>
<dbReference type="HAMAP" id="MF_01808">
    <property type="entry name" value="Recomb_XerC_XerD"/>
    <property type="match status" value="1"/>
</dbReference>
<keyword evidence="6 9" id="KW-0238">DNA-binding</keyword>
<sequence length="336" mass="35599">MSTETSHPAADGLRDGDRRVLEQYLSHLRIERGLSANTLAAYRRDLTRYLRRLAETGTDVAAVDAQDVTAHLRTIRSGGDGGTPLAASSAARALAAVRGLHAFLDAERSSRTGDPARGLPAPSRPRTLPHPITVGEASRLLEAAGRPGTGSFSTERALRDRALLEVLYGLGARISEAIGLDVDDVDLAARSAVLRGKGDKHRVVPVGRYALEALEAYLTRARPSLAVRGKGTPAIFLGSRGGRLTRQAAWQIIRRAAGDAEIEGPIGPHTLRHSFATHLLHGGADVRAVQELLGHASVTTTQLYTQVTADSLREAHAAAHPRSRGTAPGHGTRSGA</sequence>
<evidence type="ECO:0000256" key="2">
    <source>
        <dbReference type="ARBA" id="ARBA00022490"/>
    </source>
</evidence>
<feature type="domain" description="Core-binding (CB)" evidence="12">
    <location>
        <begin position="15"/>
        <end position="105"/>
    </location>
</feature>
<dbReference type="PROSITE" id="PS51898">
    <property type="entry name" value="TYR_RECOMBINASE"/>
    <property type="match status" value="1"/>
</dbReference>
<comment type="function">
    <text evidence="9">Site-specific tyrosine recombinase, which acts by catalyzing the cutting and rejoining of the recombining DNA molecules. The XerC-XerD complex is essential to convert dimers of the bacterial chromosome into monomers to permit their segregation at cell division. It also contributes to the segregational stability of plasmids.</text>
</comment>
<dbReference type="GO" id="GO:0003677">
    <property type="term" value="F:DNA binding"/>
    <property type="evidence" value="ECO:0007669"/>
    <property type="project" value="UniProtKB-UniRule"/>
</dbReference>
<evidence type="ECO:0000256" key="5">
    <source>
        <dbReference type="ARBA" id="ARBA00022908"/>
    </source>
</evidence>
<evidence type="ECO:0000256" key="4">
    <source>
        <dbReference type="ARBA" id="ARBA00022829"/>
    </source>
</evidence>
<evidence type="ECO:0000256" key="1">
    <source>
        <dbReference type="ARBA" id="ARBA00004496"/>
    </source>
</evidence>
<feature type="active site" evidence="9">
    <location>
        <position position="173"/>
    </location>
</feature>
<dbReference type="EMBL" id="QFKX01000004">
    <property type="protein sequence ID" value="PWH05758.1"/>
    <property type="molecule type" value="Genomic_DNA"/>
</dbReference>
<dbReference type="GO" id="GO:0005737">
    <property type="term" value="C:cytoplasm"/>
    <property type="evidence" value="ECO:0007669"/>
    <property type="project" value="UniProtKB-SubCell"/>
</dbReference>
<feature type="active site" evidence="9">
    <location>
        <position position="269"/>
    </location>
</feature>
<keyword evidence="8 9" id="KW-0131">Cell cycle</keyword>
<keyword evidence="5 9" id="KW-0229">DNA integration</keyword>
<evidence type="ECO:0000256" key="10">
    <source>
        <dbReference type="SAM" id="MobiDB-lite"/>
    </source>
</evidence>
<dbReference type="PROSITE" id="PS51900">
    <property type="entry name" value="CB"/>
    <property type="match status" value="1"/>
</dbReference>
<keyword evidence="7 9" id="KW-0233">DNA recombination</keyword>
<evidence type="ECO:0000256" key="9">
    <source>
        <dbReference type="HAMAP-Rule" id="MF_01808"/>
    </source>
</evidence>
<protein>
    <recommendedName>
        <fullName evidence="9">Tyrosine recombinase XerC</fullName>
    </recommendedName>
</protein>
<dbReference type="InterPro" id="IPR044068">
    <property type="entry name" value="CB"/>
</dbReference>
<dbReference type="AlphaFoldDB" id="A0A2U2RIT6"/>
<dbReference type="SUPFAM" id="SSF56349">
    <property type="entry name" value="DNA breaking-rejoining enzymes"/>
    <property type="match status" value="1"/>
</dbReference>
<dbReference type="Gene3D" id="1.10.150.130">
    <property type="match status" value="1"/>
</dbReference>
<keyword evidence="14" id="KW-1185">Reference proteome</keyword>
<dbReference type="OrthoDB" id="9801717at2"/>
<dbReference type="Proteomes" id="UP000245590">
    <property type="component" value="Unassembled WGS sequence"/>
</dbReference>
<dbReference type="Gene3D" id="1.10.443.10">
    <property type="entry name" value="Intergrase catalytic core"/>
    <property type="match status" value="1"/>
</dbReference>
<dbReference type="InterPro" id="IPR011010">
    <property type="entry name" value="DNA_brk_join_enz"/>
</dbReference>
<dbReference type="Pfam" id="PF00589">
    <property type="entry name" value="Phage_integrase"/>
    <property type="match status" value="1"/>
</dbReference>
<dbReference type="InterPro" id="IPR013762">
    <property type="entry name" value="Integrase-like_cat_sf"/>
</dbReference>
<evidence type="ECO:0000256" key="8">
    <source>
        <dbReference type="ARBA" id="ARBA00023306"/>
    </source>
</evidence>
<comment type="similarity">
    <text evidence="9">Belongs to the 'phage' integrase family. XerC subfamily.</text>
</comment>
<feature type="active site" evidence="9">
    <location>
        <position position="272"/>
    </location>
</feature>
<dbReference type="GO" id="GO:0007059">
    <property type="term" value="P:chromosome segregation"/>
    <property type="evidence" value="ECO:0007669"/>
    <property type="project" value="UniProtKB-UniRule"/>
</dbReference>
<comment type="subunit">
    <text evidence="9">Forms a cyclic heterotetrameric complex composed of two molecules of XerC and two molecules of XerD.</text>
</comment>
<dbReference type="InterPro" id="IPR002104">
    <property type="entry name" value="Integrase_catalytic"/>
</dbReference>
<evidence type="ECO:0000256" key="7">
    <source>
        <dbReference type="ARBA" id="ARBA00023172"/>
    </source>
</evidence>
<dbReference type="InterPro" id="IPR010998">
    <property type="entry name" value="Integrase_recombinase_N"/>
</dbReference>
<keyword evidence="4 9" id="KW-0159">Chromosome partition</keyword>
<feature type="region of interest" description="Disordered" evidence="10">
    <location>
        <begin position="315"/>
        <end position="336"/>
    </location>
</feature>
<organism evidence="13 14">
    <name type="scientific">Brachybacterium endophyticum</name>
    <dbReference type="NCBI Taxonomy" id="2182385"/>
    <lineage>
        <taxon>Bacteria</taxon>
        <taxon>Bacillati</taxon>
        <taxon>Actinomycetota</taxon>
        <taxon>Actinomycetes</taxon>
        <taxon>Micrococcales</taxon>
        <taxon>Dermabacteraceae</taxon>
        <taxon>Brachybacterium</taxon>
    </lineage>
</organism>
<dbReference type="Pfam" id="PF02899">
    <property type="entry name" value="Phage_int_SAM_1"/>
    <property type="match status" value="1"/>
</dbReference>
<evidence type="ECO:0000313" key="13">
    <source>
        <dbReference type="EMBL" id="PWH05758.1"/>
    </source>
</evidence>
<feature type="active site" evidence="9">
    <location>
        <position position="197"/>
    </location>
</feature>
<evidence type="ECO:0000256" key="3">
    <source>
        <dbReference type="ARBA" id="ARBA00022618"/>
    </source>
</evidence>
<proteinExistence type="inferred from homology"/>
<dbReference type="NCBIfam" id="NF001399">
    <property type="entry name" value="PRK00283.1"/>
    <property type="match status" value="1"/>
</dbReference>
<dbReference type="RefSeq" id="WP_109276114.1">
    <property type="nucleotide sequence ID" value="NZ_QFKX01000004.1"/>
</dbReference>
<gene>
    <name evidence="9" type="primary">xerC</name>
    <name evidence="13" type="ORF">DEO23_11175</name>
</gene>
<evidence type="ECO:0000256" key="6">
    <source>
        <dbReference type="ARBA" id="ARBA00023125"/>
    </source>
</evidence>
<dbReference type="SUPFAM" id="SSF47823">
    <property type="entry name" value="lambda integrase-like, N-terminal domain"/>
    <property type="match status" value="1"/>
</dbReference>
<feature type="active site" evidence="9">
    <location>
        <position position="295"/>
    </location>
</feature>
<keyword evidence="2 9" id="KW-0963">Cytoplasm</keyword>
<feature type="domain" description="Tyr recombinase" evidence="11">
    <location>
        <begin position="127"/>
        <end position="317"/>
    </location>
</feature>
<accession>A0A2U2RIT6</accession>
<comment type="caution">
    <text evidence="13">The sequence shown here is derived from an EMBL/GenBank/DDBJ whole genome shotgun (WGS) entry which is preliminary data.</text>
</comment>
<keyword evidence="3 9" id="KW-0132">Cell division</keyword>
<feature type="active site" description="O-(3'-phospho-DNA)-tyrosine intermediate" evidence="9">
    <location>
        <position position="304"/>
    </location>
</feature>
<dbReference type="CDD" id="cd00798">
    <property type="entry name" value="INT_XerDC_C"/>
    <property type="match status" value="1"/>
</dbReference>
<evidence type="ECO:0000313" key="14">
    <source>
        <dbReference type="Proteomes" id="UP000245590"/>
    </source>
</evidence>